<dbReference type="EMBL" id="KZ669107">
    <property type="protein sequence ID" value="PPR86161.1"/>
    <property type="molecule type" value="Genomic_DNA"/>
</dbReference>
<reference evidence="4 5" key="1">
    <citation type="submission" date="2015-01" db="EMBL/GenBank/DDBJ databases">
        <title>Genome of allotetraploid Gossypium barbadense reveals genomic plasticity and fiber elongation in cotton evolution.</title>
        <authorList>
            <person name="Chen X."/>
            <person name="Liu X."/>
            <person name="Zhao B."/>
            <person name="Zheng H."/>
            <person name="Hu Y."/>
            <person name="Lu G."/>
            <person name="Yang C."/>
            <person name="Chen J."/>
            <person name="Shan C."/>
            <person name="Zhang L."/>
            <person name="Zhou Y."/>
            <person name="Wang L."/>
            <person name="Guo W."/>
            <person name="Bai Y."/>
            <person name="Ruan J."/>
            <person name="Shangguan X."/>
            <person name="Mao Y."/>
            <person name="Jiang J."/>
            <person name="Zhu Y."/>
            <person name="Lei J."/>
            <person name="Kang H."/>
            <person name="Chen S."/>
            <person name="He X."/>
            <person name="Wang R."/>
            <person name="Wang Y."/>
            <person name="Chen J."/>
            <person name="Wang L."/>
            <person name="Yu S."/>
            <person name="Wang B."/>
            <person name="Wei J."/>
            <person name="Song S."/>
            <person name="Lu X."/>
            <person name="Gao Z."/>
            <person name="Gu W."/>
            <person name="Deng X."/>
            <person name="Ma D."/>
            <person name="Wang S."/>
            <person name="Liang W."/>
            <person name="Fang L."/>
            <person name="Cai C."/>
            <person name="Zhu X."/>
            <person name="Zhou B."/>
            <person name="Zhang Y."/>
            <person name="Chen Z."/>
            <person name="Xu S."/>
            <person name="Zhu R."/>
            <person name="Wang S."/>
            <person name="Zhang T."/>
            <person name="Zhao G."/>
        </authorList>
    </citation>
    <scope>NUCLEOTIDE SEQUENCE [LARGE SCALE GENOMIC DNA]</scope>
    <source>
        <strain evidence="5">cv. Xinhai21</strain>
        <tissue evidence="4">Leaf</tissue>
    </source>
</reference>
<organism evidence="4 5">
    <name type="scientific">Gossypium barbadense</name>
    <name type="common">Sea Island cotton</name>
    <name type="synonym">Hibiscus barbadensis</name>
    <dbReference type="NCBI Taxonomy" id="3634"/>
    <lineage>
        <taxon>Eukaryota</taxon>
        <taxon>Viridiplantae</taxon>
        <taxon>Streptophyta</taxon>
        <taxon>Embryophyta</taxon>
        <taxon>Tracheophyta</taxon>
        <taxon>Spermatophyta</taxon>
        <taxon>Magnoliopsida</taxon>
        <taxon>eudicotyledons</taxon>
        <taxon>Gunneridae</taxon>
        <taxon>Pentapetalae</taxon>
        <taxon>rosids</taxon>
        <taxon>malvids</taxon>
        <taxon>Malvales</taxon>
        <taxon>Malvaceae</taxon>
        <taxon>Malvoideae</taxon>
        <taxon>Gossypium</taxon>
    </lineage>
</organism>
<dbReference type="Gene3D" id="2.60.120.330">
    <property type="entry name" value="B-lactam Antibiotic, Isopenicillin N Synthase, Chain"/>
    <property type="match status" value="1"/>
</dbReference>
<dbReference type="InterPro" id="IPR026992">
    <property type="entry name" value="DIOX_N"/>
</dbReference>
<proteinExistence type="predicted"/>
<evidence type="ECO:0000256" key="1">
    <source>
        <dbReference type="ARBA" id="ARBA00022723"/>
    </source>
</evidence>
<dbReference type="AlphaFoldDB" id="A0A2P5W518"/>
<keyword evidence="1" id="KW-0479">Metal-binding</keyword>
<dbReference type="InterPro" id="IPR027443">
    <property type="entry name" value="IPNS-like_sf"/>
</dbReference>
<keyword evidence="2" id="KW-0408">Iron</keyword>
<dbReference type="GO" id="GO:0046872">
    <property type="term" value="F:metal ion binding"/>
    <property type="evidence" value="ECO:0007669"/>
    <property type="project" value="UniProtKB-KW"/>
</dbReference>
<feature type="domain" description="Non-haem dioxygenase N-terminal" evidence="3">
    <location>
        <begin position="60"/>
        <end position="94"/>
    </location>
</feature>
<dbReference type="SUPFAM" id="SSF51197">
    <property type="entry name" value="Clavaminate synthase-like"/>
    <property type="match status" value="1"/>
</dbReference>
<accession>A0A2P5W518</accession>
<sequence>MAPTLADPFNDSSALIDFVINQGNGVKGLSELGLKALPKQYIQPLEERMCMTNIVPQGSIPIIDMSNWEDPKVAKSICDAASEWGFFQITSNFLEVAQMLHTSFRLRAKQGWCTVTACSMQCTWVG</sequence>
<dbReference type="Pfam" id="PF14226">
    <property type="entry name" value="DIOX_N"/>
    <property type="match status" value="1"/>
</dbReference>
<evidence type="ECO:0000256" key="2">
    <source>
        <dbReference type="ARBA" id="ARBA00023004"/>
    </source>
</evidence>
<gene>
    <name evidence="4" type="ORF">GOBAR_AA34529</name>
</gene>
<evidence type="ECO:0000313" key="5">
    <source>
        <dbReference type="Proteomes" id="UP000239757"/>
    </source>
</evidence>
<evidence type="ECO:0000313" key="4">
    <source>
        <dbReference type="EMBL" id="PPR86161.1"/>
    </source>
</evidence>
<name>A0A2P5W518_GOSBA</name>
<dbReference type="Proteomes" id="UP000239757">
    <property type="component" value="Unassembled WGS sequence"/>
</dbReference>
<dbReference type="OrthoDB" id="288590at2759"/>
<protein>
    <recommendedName>
        <fullName evidence="3">Non-haem dioxygenase N-terminal domain-containing protein</fullName>
    </recommendedName>
</protein>
<evidence type="ECO:0000259" key="3">
    <source>
        <dbReference type="Pfam" id="PF14226"/>
    </source>
</evidence>